<proteinExistence type="inferred from homology"/>
<name>A0A9N8YMD9_9GLOM</name>
<dbReference type="GO" id="GO:0003677">
    <property type="term" value="F:DNA binding"/>
    <property type="evidence" value="ECO:0007669"/>
    <property type="project" value="UniProtKB-KW"/>
</dbReference>
<feature type="compositionally biased region" description="Polar residues" evidence="7">
    <location>
        <begin position="1"/>
        <end position="14"/>
    </location>
</feature>
<feature type="compositionally biased region" description="Low complexity" evidence="7">
    <location>
        <begin position="484"/>
        <end position="512"/>
    </location>
</feature>
<feature type="compositionally biased region" description="Basic and acidic residues" evidence="7">
    <location>
        <begin position="333"/>
        <end position="360"/>
    </location>
</feature>
<feature type="compositionally biased region" description="Acidic residues" evidence="7">
    <location>
        <begin position="278"/>
        <end position="307"/>
    </location>
</feature>
<keyword evidence="9" id="KW-1185">Reference proteome</keyword>
<feature type="compositionally biased region" description="Low complexity" evidence="7">
    <location>
        <begin position="415"/>
        <end position="430"/>
    </location>
</feature>
<dbReference type="InterPro" id="IPR011039">
    <property type="entry name" value="TFIIF_interaction"/>
</dbReference>
<dbReference type="PANTHER" id="PTHR13011">
    <property type="entry name" value="TFIIF-ALPHA"/>
    <property type="match status" value="1"/>
</dbReference>
<evidence type="ECO:0000256" key="3">
    <source>
        <dbReference type="ARBA" id="ARBA00023015"/>
    </source>
</evidence>
<feature type="compositionally biased region" description="Low complexity" evidence="7">
    <location>
        <begin position="464"/>
        <end position="477"/>
    </location>
</feature>
<comment type="subcellular location">
    <subcellularLocation>
        <location evidence="1">Nucleus</location>
    </subcellularLocation>
</comment>
<keyword evidence="6" id="KW-0539">Nucleus</keyword>
<dbReference type="InterPro" id="IPR008851">
    <property type="entry name" value="TFIIF-alpha"/>
</dbReference>
<feature type="compositionally biased region" description="Basic and acidic residues" evidence="7">
    <location>
        <begin position="268"/>
        <end position="277"/>
    </location>
</feature>
<feature type="region of interest" description="Disordered" evidence="7">
    <location>
        <begin position="259"/>
        <end position="546"/>
    </location>
</feature>
<comment type="similarity">
    <text evidence="2">Belongs to the TFIIF alpha subunit family.</text>
</comment>
<dbReference type="GO" id="GO:0001096">
    <property type="term" value="F:TFIIF-class transcription factor complex binding"/>
    <property type="evidence" value="ECO:0007669"/>
    <property type="project" value="TreeGrafter"/>
</dbReference>
<dbReference type="PANTHER" id="PTHR13011:SF0">
    <property type="entry name" value="GENERAL TRANSCRIPTION FACTOR IIF SUBUNIT 1"/>
    <property type="match status" value="1"/>
</dbReference>
<keyword evidence="4" id="KW-0238">DNA-binding</keyword>
<organism evidence="8 9">
    <name type="scientific">Diversispora eburnea</name>
    <dbReference type="NCBI Taxonomy" id="1213867"/>
    <lineage>
        <taxon>Eukaryota</taxon>
        <taxon>Fungi</taxon>
        <taxon>Fungi incertae sedis</taxon>
        <taxon>Mucoromycota</taxon>
        <taxon>Glomeromycotina</taxon>
        <taxon>Glomeromycetes</taxon>
        <taxon>Diversisporales</taxon>
        <taxon>Diversisporaceae</taxon>
        <taxon>Diversispora</taxon>
    </lineage>
</organism>
<dbReference type="EMBL" id="CAJVPK010000015">
    <property type="protein sequence ID" value="CAG8433444.1"/>
    <property type="molecule type" value="Genomic_DNA"/>
</dbReference>
<accession>A0A9N8YMD9</accession>
<feature type="compositionally biased region" description="Polar residues" evidence="7">
    <location>
        <begin position="533"/>
        <end position="545"/>
    </location>
</feature>
<evidence type="ECO:0000256" key="2">
    <source>
        <dbReference type="ARBA" id="ARBA00005249"/>
    </source>
</evidence>
<evidence type="ECO:0000256" key="5">
    <source>
        <dbReference type="ARBA" id="ARBA00023163"/>
    </source>
</evidence>
<feature type="compositionally biased region" description="Polar residues" evidence="7">
    <location>
        <begin position="380"/>
        <end position="392"/>
    </location>
</feature>
<evidence type="ECO:0000313" key="9">
    <source>
        <dbReference type="Proteomes" id="UP000789706"/>
    </source>
</evidence>
<evidence type="ECO:0000256" key="7">
    <source>
        <dbReference type="SAM" id="MobiDB-lite"/>
    </source>
</evidence>
<dbReference type="AlphaFoldDB" id="A0A9N8YMD9"/>
<gene>
    <name evidence="8" type="ORF">DEBURN_LOCUS461</name>
</gene>
<reference evidence="8" key="1">
    <citation type="submission" date="2021-06" db="EMBL/GenBank/DDBJ databases">
        <authorList>
            <person name="Kallberg Y."/>
            <person name="Tangrot J."/>
            <person name="Rosling A."/>
        </authorList>
    </citation>
    <scope>NUCLEOTIDE SEQUENCE</scope>
    <source>
        <strain evidence="8">AZ414A</strain>
    </source>
</reference>
<dbReference type="GO" id="GO:0032968">
    <property type="term" value="P:positive regulation of transcription elongation by RNA polymerase II"/>
    <property type="evidence" value="ECO:0007669"/>
    <property type="project" value="InterPro"/>
</dbReference>
<dbReference type="SUPFAM" id="SSF50916">
    <property type="entry name" value="Rap30/74 interaction domains"/>
    <property type="match status" value="1"/>
</dbReference>
<evidence type="ECO:0000256" key="1">
    <source>
        <dbReference type="ARBA" id="ARBA00004123"/>
    </source>
</evidence>
<feature type="compositionally biased region" description="Basic and acidic residues" evidence="7">
    <location>
        <begin position="397"/>
        <end position="406"/>
    </location>
</feature>
<protein>
    <submittedName>
        <fullName evidence="8">1782_t:CDS:1</fullName>
    </submittedName>
</protein>
<comment type="caution">
    <text evidence="8">The sequence shown here is derived from an EMBL/GenBank/DDBJ whole genome shotgun (WGS) entry which is preliminary data.</text>
</comment>
<evidence type="ECO:0000313" key="8">
    <source>
        <dbReference type="EMBL" id="CAG8433444.1"/>
    </source>
</evidence>
<keyword evidence="5" id="KW-0804">Transcription</keyword>
<sequence length="600" mass="66258">MTSPNRPSPTSVRPSNPPNPQNALVNSNRSPTPSRPPNTIRTSLVHNQNNNQSNQNSQNSNVPPLPCPQPPRPIAPNLVVRPPRPPAGRFPVRNMSQTASQPQLTLKAEFIITPSSLVGRKKINIMRLKIAAPINNKPTSEVALTAIAPYAGARQNKKNLFKKKTTQVFLADPKTRELKAEEHIPWVLEDFGGENVFVGSYIGGDTAKYCVFLKQMARAKKMESDRWMMRKFGKTTEAEDIATEEGGIYDPKSSIKTVENEEDLFGSDEEHRPSREGFDEEMDYDEIFEDDEEDLPDDANPLIDDETKEVGKLKAKVKHPFELNNQSSDEEEKLTSEGKQMKKLIRTHDDNDAYESDRESNPYVTESDATDSEDTSSISKQSSTTGPSSNKASPVMKTEKISEKGKSTSKSKVIKAAPPKNKAPANVKPKVIVEKPKPKSKQKQVAPKTVPSNKVKIPEKRALSSDSTLSEIENSSSSKKRSRSSNVQKPTPVTTPTPARSANTSPSSPTSPEDGGPSKKQKISKASSIARQPGSSSAPSGSNLITEREIKDLILTKSVKVNDLIRTFKNRIKEDSRNRDRLLSITKEIAVYKEGYLALK</sequence>
<dbReference type="GO" id="GO:0005674">
    <property type="term" value="C:transcription factor TFIIF complex"/>
    <property type="evidence" value="ECO:0007669"/>
    <property type="project" value="TreeGrafter"/>
</dbReference>
<feature type="compositionally biased region" description="Pro residues" evidence="7">
    <location>
        <begin position="63"/>
        <end position="74"/>
    </location>
</feature>
<keyword evidence="3" id="KW-0805">Transcription regulation</keyword>
<evidence type="ECO:0000256" key="4">
    <source>
        <dbReference type="ARBA" id="ARBA00023125"/>
    </source>
</evidence>
<dbReference type="GO" id="GO:0016251">
    <property type="term" value="F:RNA polymerase II general transcription initiation factor activity"/>
    <property type="evidence" value="ECO:0007669"/>
    <property type="project" value="TreeGrafter"/>
</dbReference>
<dbReference type="Proteomes" id="UP000789706">
    <property type="component" value="Unassembled WGS sequence"/>
</dbReference>
<dbReference type="OrthoDB" id="2416589at2759"/>
<feature type="compositionally biased region" description="Low complexity" evidence="7">
    <location>
        <begin position="26"/>
        <end position="61"/>
    </location>
</feature>
<evidence type="ECO:0000256" key="6">
    <source>
        <dbReference type="ARBA" id="ARBA00023242"/>
    </source>
</evidence>
<dbReference type="GO" id="GO:0006367">
    <property type="term" value="P:transcription initiation at RNA polymerase II promoter"/>
    <property type="evidence" value="ECO:0007669"/>
    <property type="project" value="InterPro"/>
</dbReference>
<feature type="region of interest" description="Disordered" evidence="7">
    <location>
        <begin position="1"/>
        <end position="101"/>
    </location>
</feature>